<feature type="compositionally biased region" description="Pro residues" evidence="1">
    <location>
        <begin position="1"/>
        <end position="16"/>
    </location>
</feature>
<feature type="region of interest" description="Disordered" evidence="1">
    <location>
        <begin position="451"/>
        <end position="482"/>
    </location>
</feature>
<dbReference type="AlphaFoldDB" id="A0A9P5UFP9"/>
<feature type="compositionally biased region" description="Polar residues" evidence="1">
    <location>
        <begin position="451"/>
        <end position="461"/>
    </location>
</feature>
<dbReference type="OrthoDB" id="3365399at2759"/>
<sequence length="494" mass="55086">MAPRPVPVPRPKPLPKALPKGPVASSSAAPTQGSSSHQITYDNVQDDDEMFMRNRGRDKESWAKLRKISKEKEQKKKTSTKIVETDSDSDNSTRRPKDSKSKKSDKSPLKKYQTKKKLDRLLSQEVSSSDSDDSITIQDVGNMQDNKLKRKRTETKRARSKSITPPPAIPQYQLENARQIIRNQLGGQRKSSPEAEDDYEEEDTFVLDPQLAKIAQNVKSQSELIGHTDAVDITVKWEPHPMNEYGKQQVWAFKMDRTDNFFELFENVAEEARVLIEKLVMMYRGKRIFSSVTPQTLGIWSNADFVACDAPTYDYNKKTAAERLRAEQSTKSTQPKSTKPQNTDPNVIDLADSDSDDEPDPEIEIIAKNNQSDAESQTEAGTGGGKKGEDDDQDKFKIVLRSGLTSKDIMLNVRSTTKCGAIVKAFLKKAGLAEKYPVIFAEGNVSAQKKSKSFGSATSGKIPQLRIEGEKAGNDDEIGGYDLEDGDMVEVVDL</sequence>
<gene>
    <name evidence="2" type="ORF">BDP27DRAFT_1311157</name>
</gene>
<feature type="compositionally biased region" description="Basic and acidic residues" evidence="1">
    <location>
        <begin position="50"/>
        <end position="76"/>
    </location>
</feature>
<comment type="caution">
    <text evidence="2">The sequence shown here is derived from an EMBL/GenBank/DDBJ whole genome shotgun (WGS) entry which is preliminary data.</text>
</comment>
<protein>
    <recommendedName>
        <fullName evidence="4">Rad60/SUMO-like domain-containing protein</fullName>
    </recommendedName>
</protein>
<accession>A0A9P5UFP9</accession>
<dbReference type="InterPro" id="IPR029071">
    <property type="entry name" value="Ubiquitin-like_domsf"/>
</dbReference>
<dbReference type="EMBL" id="JADNRY010000003">
    <property type="protein sequence ID" value="KAF9077507.1"/>
    <property type="molecule type" value="Genomic_DNA"/>
</dbReference>
<feature type="compositionally biased region" description="Polar residues" evidence="1">
    <location>
        <begin position="368"/>
        <end position="380"/>
    </location>
</feature>
<dbReference type="Proteomes" id="UP000772434">
    <property type="component" value="Unassembled WGS sequence"/>
</dbReference>
<feature type="compositionally biased region" description="Basic residues" evidence="1">
    <location>
        <begin position="148"/>
        <end position="160"/>
    </location>
</feature>
<organism evidence="2 3">
    <name type="scientific">Rhodocollybia butyracea</name>
    <dbReference type="NCBI Taxonomy" id="206335"/>
    <lineage>
        <taxon>Eukaryota</taxon>
        <taxon>Fungi</taxon>
        <taxon>Dikarya</taxon>
        <taxon>Basidiomycota</taxon>
        <taxon>Agaricomycotina</taxon>
        <taxon>Agaricomycetes</taxon>
        <taxon>Agaricomycetidae</taxon>
        <taxon>Agaricales</taxon>
        <taxon>Marasmiineae</taxon>
        <taxon>Omphalotaceae</taxon>
        <taxon>Rhodocollybia</taxon>
    </lineage>
</organism>
<feature type="region of interest" description="Disordered" evidence="1">
    <location>
        <begin position="1"/>
        <end position="170"/>
    </location>
</feature>
<feature type="region of interest" description="Disordered" evidence="1">
    <location>
        <begin position="324"/>
        <end position="393"/>
    </location>
</feature>
<name>A0A9P5UFP9_9AGAR</name>
<evidence type="ECO:0000313" key="2">
    <source>
        <dbReference type="EMBL" id="KAF9077507.1"/>
    </source>
</evidence>
<keyword evidence="3" id="KW-1185">Reference proteome</keyword>
<dbReference type="Gene3D" id="3.10.20.90">
    <property type="entry name" value="Phosphatidylinositol 3-kinase Catalytic Subunit, Chain A, domain 1"/>
    <property type="match status" value="2"/>
</dbReference>
<feature type="compositionally biased region" description="Acidic residues" evidence="1">
    <location>
        <begin position="351"/>
        <end position="363"/>
    </location>
</feature>
<evidence type="ECO:0000313" key="3">
    <source>
        <dbReference type="Proteomes" id="UP000772434"/>
    </source>
</evidence>
<feature type="compositionally biased region" description="Polar residues" evidence="1">
    <location>
        <begin position="135"/>
        <end position="145"/>
    </location>
</feature>
<evidence type="ECO:0000256" key="1">
    <source>
        <dbReference type="SAM" id="MobiDB-lite"/>
    </source>
</evidence>
<feature type="compositionally biased region" description="Polar residues" evidence="1">
    <location>
        <begin position="329"/>
        <end position="345"/>
    </location>
</feature>
<reference evidence="2" key="1">
    <citation type="submission" date="2020-11" db="EMBL/GenBank/DDBJ databases">
        <authorList>
            <consortium name="DOE Joint Genome Institute"/>
            <person name="Ahrendt S."/>
            <person name="Riley R."/>
            <person name="Andreopoulos W."/>
            <person name="Labutti K."/>
            <person name="Pangilinan J."/>
            <person name="Ruiz-Duenas F.J."/>
            <person name="Barrasa J.M."/>
            <person name="Sanchez-Garcia M."/>
            <person name="Camarero S."/>
            <person name="Miyauchi S."/>
            <person name="Serrano A."/>
            <person name="Linde D."/>
            <person name="Babiker R."/>
            <person name="Drula E."/>
            <person name="Ayuso-Fernandez I."/>
            <person name="Pacheco R."/>
            <person name="Padilla G."/>
            <person name="Ferreira P."/>
            <person name="Barriuso J."/>
            <person name="Kellner H."/>
            <person name="Castanera R."/>
            <person name="Alfaro M."/>
            <person name="Ramirez L."/>
            <person name="Pisabarro A.G."/>
            <person name="Kuo A."/>
            <person name="Tritt A."/>
            <person name="Lipzen A."/>
            <person name="He G."/>
            <person name="Yan M."/>
            <person name="Ng V."/>
            <person name="Cullen D."/>
            <person name="Martin F."/>
            <person name="Rosso M.-N."/>
            <person name="Henrissat B."/>
            <person name="Hibbett D."/>
            <person name="Martinez A.T."/>
            <person name="Grigoriev I.V."/>
        </authorList>
    </citation>
    <scope>NUCLEOTIDE SEQUENCE</scope>
    <source>
        <strain evidence="2">AH 40177</strain>
    </source>
</reference>
<feature type="compositionally biased region" description="Low complexity" evidence="1">
    <location>
        <begin position="17"/>
        <end position="36"/>
    </location>
</feature>
<dbReference type="SUPFAM" id="SSF54236">
    <property type="entry name" value="Ubiquitin-like"/>
    <property type="match status" value="1"/>
</dbReference>
<feature type="compositionally biased region" description="Basic and acidic residues" evidence="1">
    <location>
        <begin position="91"/>
        <end position="108"/>
    </location>
</feature>
<proteinExistence type="predicted"/>
<evidence type="ECO:0008006" key="4">
    <source>
        <dbReference type="Google" id="ProtNLM"/>
    </source>
</evidence>